<dbReference type="Proteomes" id="UP001222325">
    <property type="component" value="Unassembled WGS sequence"/>
</dbReference>
<gene>
    <name evidence="2" type="ORF">B0H15DRAFT_838528</name>
</gene>
<comment type="caution">
    <text evidence="2">The sequence shown here is derived from an EMBL/GenBank/DDBJ whole genome shotgun (WGS) entry which is preliminary data.</text>
</comment>
<reference evidence="2" key="1">
    <citation type="submission" date="2023-03" db="EMBL/GenBank/DDBJ databases">
        <title>Massive genome expansion in bonnet fungi (Mycena s.s.) driven by repeated elements and novel gene families across ecological guilds.</title>
        <authorList>
            <consortium name="Lawrence Berkeley National Laboratory"/>
            <person name="Harder C.B."/>
            <person name="Miyauchi S."/>
            <person name="Viragh M."/>
            <person name="Kuo A."/>
            <person name="Thoen E."/>
            <person name="Andreopoulos B."/>
            <person name="Lu D."/>
            <person name="Skrede I."/>
            <person name="Drula E."/>
            <person name="Henrissat B."/>
            <person name="Morin E."/>
            <person name="Kohler A."/>
            <person name="Barry K."/>
            <person name="LaButti K."/>
            <person name="Morin E."/>
            <person name="Salamov A."/>
            <person name="Lipzen A."/>
            <person name="Mereny Z."/>
            <person name="Hegedus B."/>
            <person name="Baldrian P."/>
            <person name="Stursova M."/>
            <person name="Weitz H."/>
            <person name="Taylor A."/>
            <person name="Grigoriev I.V."/>
            <person name="Nagy L.G."/>
            <person name="Martin F."/>
            <person name="Kauserud H."/>
        </authorList>
    </citation>
    <scope>NUCLEOTIDE SEQUENCE</scope>
    <source>
        <strain evidence="2">CBHHK173m</strain>
    </source>
</reference>
<dbReference type="AlphaFoldDB" id="A0AAD6U7X0"/>
<feature type="region of interest" description="Disordered" evidence="1">
    <location>
        <begin position="203"/>
        <end position="243"/>
    </location>
</feature>
<proteinExistence type="predicted"/>
<evidence type="ECO:0000313" key="3">
    <source>
        <dbReference type="Proteomes" id="UP001222325"/>
    </source>
</evidence>
<protein>
    <submittedName>
        <fullName evidence="2">Uncharacterized protein</fullName>
    </submittedName>
</protein>
<accession>A0AAD6U7X0</accession>
<feature type="compositionally biased region" description="Pro residues" evidence="1">
    <location>
        <begin position="122"/>
        <end position="137"/>
    </location>
</feature>
<feature type="compositionally biased region" description="Polar residues" evidence="1">
    <location>
        <begin position="231"/>
        <end position="243"/>
    </location>
</feature>
<sequence length="243" mass="26116">MNLILFPRPLSRTLDERTAPRSSRPSRIVCLPLLRVSASASGRVSVSTLTESHLHQIETRGDGCPCSSLAQRQHVLACMRDSALAHGSAFLQHSAATRIDSPARPCACAPCSAFTAIEYHQPSPPQAPRVCPRPPAPTRTTCSDPDPRAAHAAPPANPQAGMRALLRSWLGACLLASRGRNEGRCRTQVPAVRLSLSLTPPALPRAQVHGSGHSPIPSQELPHQKPLLPSPQDQVSQYTDSDW</sequence>
<organism evidence="2 3">
    <name type="scientific">Mycena belliarum</name>
    <dbReference type="NCBI Taxonomy" id="1033014"/>
    <lineage>
        <taxon>Eukaryota</taxon>
        <taxon>Fungi</taxon>
        <taxon>Dikarya</taxon>
        <taxon>Basidiomycota</taxon>
        <taxon>Agaricomycotina</taxon>
        <taxon>Agaricomycetes</taxon>
        <taxon>Agaricomycetidae</taxon>
        <taxon>Agaricales</taxon>
        <taxon>Marasmiineae</taxon>
        <taxon>Mycenaceae</taxon>
        <taxon>Mycena</taxon>
    </lineage>
</organism>
<feature type="region of interest" description="Disordered" evidence="1">
    <location>
        <begin position="122"/>
        <end position="158"/>
    </location>
</feature>
<evidence type="ECO:0000256" key="1">
    <source>
        <dbReference type="SAM" id="MobiDB-lite"/>
    </source>
</evidence>
<name>A0AAD6U7X0_9AGAR</name>
<keyword evidence="3" id="KW-1185">Reference proteome</keyword>
<dbReference type="EMBL" id="JARJCN010000022">
    <property type="protein sequence ID" value="KAJ7090413.1"/>
    <property type="molecule type" value="Genomic_DNA"/>
</dbReference>
<evidence type="ECO:0000313" key="2">
    <source>
        <dbReference type="EMBL" id="KAJ7090413.1"/>
    </source>
</evidence>